<sequence length="193" mass="19420">SSDSGYVNSRAGTNAGGDSLADNETSELGTVEECSTPSCPPSSPLGSTLASNPSSPCNTLPPSPTKSFPDHFLSSVSSAGPASPDKSYSGSIGMPESPTKGPFYSGSIGMPESPTKGPSSPMKGLSSFINLGPPSPVKTYNNTDVVPGAASPVKSYPTPSSPSKSYNSEATSPASLSPMKNCFSNNVMGESTP</sequence>
<evidence type="ECO:0000313" key="3">
    <source>
        <dbReference type="Proteomes" id="UP001497623"/>
    </source>
</evidence>
<feature type="region of interest" description="Disordered" evidence="1">
    <location>
        <begin position="1"/>
        <end position="193"/>
    </location>
</feature>
<evidence type="ECO:0000256" key="1">
    <source>
        <dbReference type="SAM" id="MobiDB-lite"/>
    </source>
</evidence>
<reference evidence="2 3" key="1">
    <citation type="submission" date="2024-05" db="EMBL/GenBank/DDBJ databases">
        <authorList>
            <person name="Wallberg A."/>
        </authorList>
    </citation>
    <scope>NUCLEOTIDE SEQUENCE [LARGE SCALE GENOMIC DNA]</scope>
</reference>
<gene>
    <name evidence="2" type="ORF">MNOR_LOCUS6406</name>
</gene>
<feature type="compositionally biased region" description="Polar residues" evidence="1">
    <location>
        <begin position="74"/>
        <end position="90"/>
    </location>
</feature>
<keyword evidence="3" id="KW-1185">Reference proteome</keyword>
<dbReference type="AlphaFoldDB" id="A0AAV2Q0Z4"/>
<evidence type="ECO:0000313" key="2">
    <source>
        <dbReference type="EMBL" id="CAL4067330.1"/>
    </source>
</evidence>
<feature type="non-terminal residue" evidence="2">
    <location>
        <position position="193"/>
    </location>
</feature>
<protein>
    <submittedName>
        <fullName evidence="2">Uncharacterized protein</fullName>
    </submittedName>
</protein>
<dbReference type="Proteomes" id="UP001497623">
    <property type="component" value="Unassembled WGS sequence"/>
</dbReference>
<organism evidence="2 3">
    <name type="scientific">Meganyctiphanes norvegica</name>
    <name type="common">Northern krill</name>
    <name type="synonym">Thysanopoda norvegica</name>
    <dbReference type="NCBI Taxonomy" id="48144"/>
    <lineage>
        <taxon>Eukaryota</taxon>
        <taxon>Metazoa</taxon>
        <taxon>Ecdysozoa</taxon>
        <taxon>Arthropoda</taxon>
        <taxon>Crustacea</taxon>
        <taxon>Multicrustacea</taxon>
        <taxon>Malacostraca</taxon>
        <taxon>Eumalacostraca</taxon>
        <taxon>Eucarida</taxon>
        <taxon>Euphausiacea</taxon>
        <taxon>Euphausiidae</taxon>
        <taxon>Meganyctiphanes</taxon>
    </lineage>
</organism>
<comment type="caution">
    <text evidence="2">The sequence shown here is derived from an EMBL/GenBank/DDBJ whole genome shotgun (WGS) entry which is preliminary data.</text>
</comment>
<feature type="compositionally biased region" description="Polar residues" evidence="1">
    <location>
        <begin position="182"/>
        <end position="193"/>
    </location>
</feature>
<accession>A0AAV2Q0Z4</accession>
<dbReference type="EMBL" id="CAXKWB010002643">
    <property type="protein sequence ID" value="CAL4067330.1"/>
    <property type="molecule type" value="Genomic_DNA"/>
</dbReference>
<feature type="compositionally biased region" description="Low complexity" evidence="1">
    <location>
        <begin position="151"/>
        <end position="168"/>
    </location>
</feature>
<proteinExistence type="predicted"/>
<feature type="non-terminal residue" evidence="2">
    <location>
        <position position="1"/>
    </location>
</feature>
<feature type="compositionally biased region" description="Polar residues" evidence="1">
    <location>
        <begin position="1"/>
        <end position="12"/>
    </location>
</feature>
<name>A0AAV2Q0Z4_MEGNR</name>